<reference evidence="6 7" key="1">
    <citation type="submission" date="2021-09" db="EMBL/GenBank/DDBJ databases">
        <title>Genomic insights and catalytic innovation underlie evolution of tropane alkaloids biosynthesis.</title>
        <authorList>
            <person name="Wang Y.-J."/>
            <person name="Tian T."/>
            <person name="Huang J.-P."/>
            <person name="Huang S.-X."/>
        </authorList>
    </citation>
    <scope>NUCLEOTIDE SEQUENCE [LARGE SCALE GENOMIC DNA]</scope>
    <source>
        <strain evidence="6">KIB-2018</strain>
        <tissue evidence="6">Leaf</tissue>
    </source>
</reference>
<dbReference type="AlphaFoldDB" id="A0AAV8SDS8"/>
<dbReference type="PANTHER" id="PTHR22835">
    <property type="entry name" value="ZINC FINGER FYVE DOMAIN CONTAINING PROTEIN"/>
    <property type="match status" value="1"/>
</dbReference>
<evidence type="ECO:0000256" key="2">
    <source>
        <dbReference type="ARBA" id="ARBA00022729"/>
    </source>
</evidence>
<gene>
    <name evidence="6" type="ORF">K2173_014281</name>
</gene>
<keyword evidence="7" id="KW-1185">Reference proteome</keyword>
<dbReference type="GO" id="GO:0016788">
    <property type="term" value="F:hydrolase activity, acting on ester bonds"/>
    <property type="evidence" value="ECO:0007669"/>
    <property type="project" value="InterPro"/>
</dbReference>
<comment type="similarity">
    <text evidence="1">Belongs to the 'GDSL' lipolytic enzyme family.</text>
</comment>
<dbReference type="CDD" id="cd01837">
    <property type="entry name" value="SGNH_plant_lipase_like"/>
    <property type="match status" value="1"/>
</dbReference>
<name>A0AAV8SDS8_9ROSI</name>
<keyword evidence="3" id="KW-0378">Hydrolase</keyword>
<evidence type="ECO:0000256" key="3">
    <source>
        <dbReference type="ARBA" id="ARBA00022801"/>
    </source>
</evidence>
<sequence>MGFTNPLFTGSMFLLILGLASSCNAQLSACKFQAIFQFGDELSDTGNSIQEFSMARHARLPYGQTMNKATGRSSDGLLIIDYFSESAGLPYLDPIEKRTGFNYTHGVNFAVAGVTAMSAGELTKFNLLANWSSNSLDVQLKWFDEFLKATCSDKDACSKKIKSSLFVLGEIGSNDYNYAFSRQDKHMSPEEVKKTMVPVVVKAIIEGVQHLISRGAVRIVVPGIFPLGCSPYFQTSFKSSPNNAKDKYGCLKEYNDAIMYHNEQLQKAILKIKGSNPGVHILYGDLYATYIYVLENAQKLGFKETLKACCGSGGGPYNFDWSALCGDKSCTVCSNPNEYVSWDGQHMTQHMHKFISEVLITDLTPKLQCGSSPTGNKEL</sequence>
<dbReference type="EMBL" id="JAIWQS010000011">
    <property type="protein sequence ID" value="KAJ8750366.1"/>
    <property type="molecule type" value="Genomic_DNA"/>
</dbReference>
<dbReference type="Pfam" id="PF00657">
    <property type="entry name" value="Lipase_GDSL"/>
    <property type="match status" value="1"/>
</dbReference>
<keyword evidence="2 5" id="KW-0732">Signal</keyword>
<evidence type="ECO:0000256" key="5">
    <source>
        <dbReference type="SAM" id="SignalP"/>
    </source>
</evidence>
<dbReference type="Proteomes" id="UP001159364">
    <property type="component" value="Linkage Group LG11"/>
</dbReference>
<feature type="chain" id="PRO_5043742781" evidence="5">
    <location>
        <begin position="23"/>
        <end position="379"/>
    </location>
</feature>
<proteinExistence type="inferred from homology"/>
<feature type="signal peptide" evidence="5">
    <location>
        <begin position="1"/>
        <end position="22"/>
    </location>
</feature>
<dbReference type="InterPro" id="IPR035669">
    <property type="entry name" value="SGNH_plant_lipase-like"/>
</dbReference>
<dbReference type="Gene3D" id="3.40.50.1110">
    <property type="entry name" value="SGNH hydrolase"/>
    <property type="match status" value="1"/>
</dbReference>
<accession>A0AAV8SDS8</accession>
<protein>
    <submittedName>
        <fullName evidence="6">Uncharacterized protein</fullName>
    </submittedName>
</protein>
<dbReference type="PANTHER" id="PTHR22835:SF675">
    <property type="entry name" value="ESTER HYDROLASE, PUTATIVE-RELATED"/>
    <property type="match status" value="1"/>
</dbReference>
<evidence type="ECO:0000313" key="7">
    <source>
        <dbReference type="Proteomes" id="UP001159364"/>
    </source>
</evidence>
<keyword evidence="4" id="KW-0325">Glycoprotein</keyword>
<evidence type="ECO:0000256" key="4">
    <source>
        <dbReference type="ARBA" id="ARBA00023180"/>
    </source>
</evidence>
<evidence type="ECO:0000313" key="6">
    <source>
        <dbReference type="EMBL" id="KAJ8750366.1"/>
    </source>
</evidence>
<dbReference type="InterPro" id="IPR001087">
    <property type="entry name" value="GDSL"/>
</dbReference>
<dbReference type="InterPro" id="IPR036514">
    <property type="entry name" value="SGNH_hydro_sf"/>
</dbReference>
<dbReference type="SUPFAM" id="SSF52266">
    <property type="entry name" value="SGNH hydrolase"/>
    <property type="match status" value="1"/>
</dbReference>
<evidence type="ECO:0000256" key="1">
    <source>
        <dbReference type="ARBA" id="ARBA00008668"/>
    </source>
</evidence>
<organism evidence="6 7">
    <name type="scientific">Erythroxylum novogranatense</name>
    <dbReference type="NCBI Taxonomy" id="1862640"/>
    <lineage>
        <taxon>Eukaryota</taxon>
        <taxon>Viridiplantae</taxon>
        <taxon>Streptophyta</taxon>
        <taxon>Embryophyta</taxon>
        <taxon>Tracheophyta</taxon>
        <taxon>Spermatophyta</taxon>
        <taxon>Magnoliopsida</taxon>
        <taxon>eudicotyledons</taxon>
        <taxon>Gunneridae</taxon>
        <taxon>Pentapetalae</taxon>
        <taxon>rosids</taxon>
        <taxon>fabids</taxon>
        <taxon>Malpighiales</taxon>
        <taxon>Erythroxylaceae</taxon>
        <taxon>Erythroxylum</taxon>
    </lineage>
</organism>
<comment type="caution">
    <text evidence="6">The sequence shown here is derived from an EMBL/GenBank/DDBJ whole genome shotgun (WGS) entry which is preliminary data.</text>
</comment>